<accession>A0AAW1W554</accession>
<gene>
    <name evidence="2" type="ORF">M0R45_037689</name>
</gene>
<evidence type="ECO:0000313" key="2">
    <source>
        <dbReference type="EMBL" id="KAK9913885.1"/>
    </source>
</evidence>
<dbReference type="Proteomes" id="UP001457282">
    <property type="component" value="Unassembled WGS sequence"/>
</dbReference>
<protein>
    <submittedName>
        <fullName evidence="2">Uncharacterized protein</fullName>
    </submittedName>
</protein>
<name>A0AAW1W554_RUBAR</name>
<keyword evidence="3" id="KW-1185">Reference proteome</keyword>
<keyword evidence="1" id="KW-0175">Coiled coil</keyword>
<dbReference type="AlphaFoldDB" id="A0AAW1W554"/>
<proteinExistence type="predicted"/>
<evidence type="ECO:0000313" key="3">
    <source>
        <dbReference type="Proteomes" id="UP001457282"/>
    </source>
</evidence>
<feature type="coiled-coil region" evidence="1">
    <location>
        <begin position="5"/>
        <end position="32"/>
    </location>
</feature>
<reference evidence="2 3" key="1">
    <citation type="journal article" date="2023" name="G3 (Bethesda)">
        <title>A chromosome-length genome assembly and annotation of blackberry (Rubus argutus, cv. 'Hillquist').</title>
        <authorList>
            <person name="Bruna T."/>
            <person name="Aryal R."/>
            <person name="Dudchenko O."/>
            <person name="Sargent D.J."/>
            <person name="Mead D."/>
            <person name="Buti M."/>
            <person name="Cavallini A."/>
            <person name="Hytonen T."/>
            <person name="Andres J."/>
            <person name="Pham M."/>
            <person name="Weisz D."/>
            <person name="Mascagni F."/>
            <person name="Usai G."/>
            <person name="Natali L."/>
            <person name="Bassil N."/>
            <person name="Fernandez G.E."/>
            <person name="Lomsadze A."/>
            <person name="Armour M."/>
            <person name="Olukolu B."/>
            <person name="Poorten T."/>
            <person name="Britton C."/>
            <person name="Davik J."/>
            <person name="Ashrafi H."/>
            <person name="Aiden E.L."/>
            <person name="Borodovsky M."/>
            <person name="Worthington M."/>
        </authorList>
    </citation>
    <scope>NUCLEOTIDE SEQUENCE [LARGE SCALE GENOMIC DNA]</scope>
    <source>
        <strain evidence="2">PI 553951</strain>
    </source>
</reference>
<sequence>MKEKLQTREADFEQEKIRVSELQKQIVELETRTSDTANAIGRLLGELVVTTERLKGSDEENAKLKHELSEKVSEGVYEMQGHLEMAQEDIAMLEAQLD</sequence>
<comment type="caution">
    <text evidence="2">The sequence shown here is derived from an EMBL/GenBank/DDBJ whole genome shotgun (WGS) entry which is preliminary data.</text>
</comment>
<evidence type="ECO:0000256" key="1">
    <source>
        <dbReference type="SAM" id="Coils"/>
    </source>
</evidence>
<organism evidence="2 3">
    <name type="scientific">Rubus argutus</name>
    <name type="common">Southern blackberry</name>
    <dbReference type="NCBI Taxonomy" id="59490"/>
    <lineage>
        <taxon>Eukaryota</taxon>
        <taxon>Viridiplantae</taxon>
        <taxon>Streptophyta</taxon>
        <taxon>Embryophyta</taxon>
        <taxon>Tracheophyta</taxon>
        <taxon>Spermatophyta</taxon>
        <taxon>Magnoliopsida</taxon>
        <taxon>eudicotyledons</taxon>
        <taxon>Gunneridae</taxon>
        <taxon>Pentapetalae</taxon>
        <taxon>rosids</taxon>
        <taxon>fabids</taxon>
        <taxon>Rosales</taxon>
        <taxon>Rosaceae</taxon>
        <taxon>Rosoideae</taxon>
        <taxon>Rosoideae incertae sedis</taxon>
        <taxon>Rubus</taxon>
    </lineage>
</organism>
<dbReference type="EMBL" id="JBEDUW010000007">
    <property type="protein sequence ID" value="KAK9913885.1"/>
    <property type="molecule type" value="Genomic_DNA"/>
</dbReference>